<name>A0AAV4UTK7_CAEEX</name>
<feature type="chain" id="PRO_5043618667" description="Secreted protein" evidence="1">
    <location>
        <begin position="20"/>
        <end position="87"/>
    </location>
</feature>
<gene>
    <name evidence="2" type="ORF">CEXT_290531</name>
</gene>
<comment type="caution">
    <text evidence="2">The sequence shown here is derived from an EMBL/GenBank/DDBJ whole genome shotgun (WGS) entry which is preliminary data.</text>
</comment>
<evidence type="ECO:0008006" key="4">
    <source>
        <dbReference type="Google" id="ProtNLM"/>
    </source>
</evidence>
<evidence type="ECO:0000256" key="1">
    <source>
        <dbReference type="SAM" id="SignalP"/>
    </source>
</evidence>
<protein>
    <recommendedName>
        <fullName evidence="4">Secreted protein</fullName>
    </recommendedName>
</protein>
<evidence type="ECO:0000313" key="2">
    <source>
        <dbReference type="EMBL" id="GIY61137.1"/>
    </source>
</evidence>
<organism evidence="2 3">
    <name type="scientific">Caerostris extrusa</name>
    <name type="common">Bark spider</name>
    <name type="synonym">Caerostris bankana</name>
    <dbReference type="NCBI Taxonomy" id="172846"/>
    <lineage>
        <taxon>Eukaryota</taxon>
        <taxon>Metazoa</taxon>
        <taxon>Ecdysozoa</taxon>
        <taxon>Arthropoda</taxon>
        <taxon>Chelicerata</taxon>
        <taxon>Arachnida</taxon>
        <taxon>Araneae</taxon>
        <taxon>Araneomorphae</taxon>
        <taxon>Entelegynae</taxon>
        <taxon>Araneoidea</taxon>
        <taxon>Araneidae</taxon>
        <taxon>Caerostris</taxon>
    </lineage>
</organism>
<sequence>MFLLLAVAIRLFSWYGAYANVFSWYGASYDMPKCSHGMEHLMICQSSWYGASYDMHGMEHPMICQKCSHGMEHPMICQSVLMVWSIL</sequence>
<keyword evidence="1" id="KW-0732">Signal</keyword>
<accession>A0AAV4UTK7</accession>
<keyword evidence="3" id="KW-1185">Reference proteome</keyword>
<proteinExistence type="predicted"/>
<reference evidence="2 3" key="1">
    <citation type="submission" date="2021-06" db="EMBL/GenBank/DDBJ databases">
        <title>Caerostris extrusa draft genome.</title>
        <authorList>
            <person name="Kono N."/>
            <person name="Arakawa K."/>
        </authorList>
    </citation>
    <scope>NUCLEOTIDE SEQUENCE [LARGE SCALE GENOMIC DNA]</scope>
</reference>
<evidence type="ECO:0000313" key="3">
    <source>
        <dbReference type="Proteomes" id="UP001054945"/>
    </source>
</evidence>
<dbReference type="Proteomes" id="UP001054945">
    <property type="component" value="Unassembled WGS sequence"/>
</dbReference>
<feature type="signal peptide" evidence="1">
    <location>
        <begin position="1"/>
        <end position="19"/>
    </location>
</feature>
<dbReference type="AlphaFoldDB" id="A0AAV4UTK7"/>
<dbReference type="EMBL" id="BPLR01013433">
    <property type="protein sequence ID" value="GIY61137.1"/>
    <property type="molecule type" value="Genomic_DNA"/>
</dbReference>